<reference evidence="11 12" key="1">
    <citation type="journal article" date="2017" name="Nat. Ecol. Evol.">
        <title>Scallop genome provides insights into evolution of bilaterian karyotype and development.</title>
        <authorList>
            <person name="Wang S."/>
            <person name="Zhang J."/>
            <person name="Jiao W."/>
            <person name="Li J."/>
            <person name="Xun X."/>
            <person name="Sun Y."/>
            <person name="Guo X."/>
            <person name="Huan P."/>
            <person name="Dong B."/>
            <person name="Zhang L."/>
            <person name="Hu X."/>
            <person name="Sun X."/>
            <person name="Wang J."/>
            <person name="Zhao C."/>
            <person name="Wang Y."/>
            <person name="Wang D."/>
            <person name="Huang X."/>
            <person name="Wang R."/>
            <person name="Lv J."/>
            <person name="Li Y."/>
            <person name="Zhang Z."/>
            <person name="Liu B."/>
            <person name="Lu W."/>
            <person name="Hui Y."/>
            <person name="Liang J."/>
            <person name="Zhou Z."/>
            <person name="Hou R."/>
            <person name="Li X."/>
            <person name="Liu Y."/>
            <person name="Li H."/>
            <person name="Ning X."/>
            <person name="Lin Y."/>
            <person name="Zhao L."/>
            <person name="Xing Q."/>
            <person name="Dou J."/>
            <person name="Li Y."/>
            <person name="Mao J."/>
            <person name="Guo H."/>
            <person name="Dou H."/>
            <person name="Li T."/>
            <person name="Mu C."/>
            <person name="Jiang W."/>
            <person name="Fu Q."/>
            <person name="Fu X."/>
            <person name="Miao Y."/>
            <person name="Liu J."/>
            <person name="Yu Q."/>
            <person name="Li R."/>
            <person name="Liao H."/>
            <person name="Li X."/>
            <person name="Kong Y."/>
            <person name="Jiang Z."/>
            <person name="Chourrout D."/>
            <person name="Li R."/>
            <person name="Bao Z."/>
        </authorList>
    </citation>
    <scope>NUCLEOTIDE SEQUENCE [LARGE SCALE GENOMIC DNA]</scope>
    <source>
        <strain evidence="11 12">PY_sf001</strain>
    </source>
</reference>
<gene>
    <name evidence="11" type="ORF">KP79_PYT13827</name>
</gene>
<comment type="similarity">
    <text evidence="1 10">Belongs to the peptidase M8 family.</text>
</comment>
<organism evidence="11 12">
    <name type="scientific">Mizuhopecten yessoensis</name>
    <name type="common">Japanese scallop</name>
    <name type="synonym">Patinopecten yessoensis</name>
    <dbReference type="NCBI Taxonomy" id="6573"/>
    <lineage>
        <taxon>Eukaryota</taxon>
        <taxon>Metazoa</taxon>
        <taxon>Spiralia</taxon>
        <taxon>Lophotrochozoa</taxon>
        <taxon>Mollusca</taxon>
        <taxon>Bivalvia</taxon>
        <taxon>Autobranchia</taxon>
        <taxon>Pteriomorphia</taxon>
        <taxon>Pectinida</taxon>
        <taxon>Pectinoidea</taxon>
        <taxon>Pectinidae</taxon>
        <taxon>Mizuhopecten</taxon>
    </lineage>
</organism>
<name>A0A210QQ52_MIZYE</name>
<dbReference type="OrthoDB" id="527990at2759"/>
<feature type="binding site" evidence="9">
    <location>
        <position position="356"/>
    </location>
    <ligand>
        <name>Zn(2+)</name>
        <dbReference type="ChEBI" id="CHEBI:29105"/>
        <note>catalytic</note>
    </ligand>
</feature>
<protein>
    <recommendedName>
        <fullName evidence="7 10">Leishmanolysin-like peptidase</fullName>
        <ecNumber evidence="10">3.4.24.-</ecNumber>
    </recommendedName>
</protein>
<dbReference type="EMBL" id="NEDP02002420">
    <property type="protein sequence ID" value="OWF50867.1"/>
    <property type="molecule type" value="Genomic_DNA"/>
</dbReference>
<evidence type="ECO:0000313" key="12">
    <source>
        <dbReference type="Proteomes" id="UP000242188"/>
    </source>
</evidence>
<evidence type="ECO:0000313" key="11">
    <source>
        <dbReference type="EMBL" id="OWF50867.1"/>
    </source>
</evidence>
<dbReference type="Gene3D" id="3.90.132.10">
    <property type="entry name" value="Leishmanolysin , domain 2"/>
    <property type="match status" value="1"/>
</dbReference>
<keyword evidence="3 9" id="KW-0479">Metal-binding</keyword>
<proteinExistence type="inferred from homology"/>
<evidence type="ECO:0000256" key="8">
    <source>
        <dbReference type="PIRSR" id="PIRSR601577-1"/>
    </source>
</evidence>
<evidence type="ECO:0000256" key="7">
    <source>
        <dbReference type="ARBA" id="ARBA00039717"/>
    </source>
</evidence>
<evidence type="ECO:0000256" key="1">
    <source>
        <dbReference type="ARBA" id="ARBA00005860"/>
    </source>
</evidence>
<keyword evidence="2 10" id="KW-0645">Protease</keyword>
<dbReference type="Proteomes" id="UP000242188">
    <property type="component" value="Unassembled WGS sequence"/>
</dbReference>
<evidence type="ECO:0000256" key="10">
    <source>
        <dbReference type="RuleBase" id="RU366077"/>
    </source>
</evidence>
<dbReference type="PANTHER" id="PTHR10942">
    <property type="entry name" value="LEISHMANOLYSIN-LIKE PEPTIDASE"/>
    <property type="match status" value="1"/>
</dbReference>
<evidence type="ECO:0000256" key="3">
    <source>
        <dbReference type="ARBA" id="ARBA00022723"/>
    </source>
</evidence>
<keyword evidence="12" id="KW-1185">Reference proteome</keyword>
<dbReference type="GO" id="GO:0006508">
    <property type="term" value="P:proteolysis"/>
    <property type="evidence" value="ECO:0007669"/>
    <property type="project" value="UniProtKB-KW"/>
</dbReference>
<dbReference type="FunFam" id="3.90.132.10:FF:000001">
    <property type="entry name" value="leishmanolysin-like peptidase isoform X2"/>
    <property type="match status" value="1"/>
</dbReference>
<feature type="active site" evidence="8">
    <location>
        <position position="250"/>
    </location>
</feature>
<dbReference type="GO" id="GO:0005737">
    <property type="term" value="C:cytoplasm"/>
    <property type="evidence" value="ECO:0007669"/>
    <property type="project" value="TreeGrafter"/>
</dbReference>
<keyword evidence="4 10" id="KW-0378">Hydrolase</keyword>
<keyword evidence="5 9" id="KW-0862">Zinc</keyword>
<dbReference type="GO" id="GO:0016020">
    <property type="term" value="C:membrane"/>
    <property type="evidence" value="ECO:0007669"/>
    <property type="project" value="InterPro"/>
</dbReference>
<dbReference type="Gene3D" id="2.10.55.10">
    <property type="entry name" value="Leishmanolysin domain 3"/>
    <property type="match status" value="1"/>
</dbReference>
<evidence type="ECO:0000256" key="4">
    <source>
        <dbReference type="ARBA" id="ARBA00022801"/>
    </source>
</evidence>
<dbReference type="STRING" id="6573.A0A210QQ52"/>
<sequence>MVTRPTIPKDMLKFYLVFSLVVHSSLEDLVPEIPLAGFSCDHHPASRDEVVLDVNLDTESHHVVRKRSPDQPLRIHLHYDNSISFLPASHRSLVETLVREAVDYWERTLSVRRTVGSIRLNRQCQSDEVRYRDVDGGRFCVDGCAALTKCGDIFIPLEHLERCYLWDSRVNIWRSTSDAGPGVNNTDFILYVAALSTPRCRKARTIAYAAHCQQEAALDRPVAGYFSICPESISIEKQDHLQLLSTLKHEILHALGFTAGLYAFYYDRNGNPLTTRNPISGKPWYNSQLSLYQWSDKVVKTLKRPNWKNRSGFTSKSINMIVTPRVVDEVRRHFNCSTLEGAELEDQGIVGTALTHWEKRIFENEAMTGTYTQNPVISRVTLALMEDTGWYSVDYNNAEELEWGKNLGCDFVKRSCLDWIVRNRAKRGDIHPFCDEVRRGVLRTDCTRNRDSVAFCNLVEYNTSLPQQYQYFNALDGIPAYAVGNYGGSVALADYCPYLQEFAWRSGEVTVRDSRCSLEENNPDPTISFFGEKYGYESKCFNHDRLWKLQQCSSLLSLPHWGSGCYQFQCSRQAGLVLNIGGQSHRCVKEGQRVAVTYTSNHYLHTGSVICPSCTEMCQKSGITCPPEEQPYNVISSNSHLAVPCSAKAPFHSPSPEIAVTSIIANLLCFILISFCQR</sequence>
<evidence type="ECO:0000256" key="6">
    <source>
        <dbReference type="ARBA" id="ARBA00023049"/>
    </source>
</evidence>
<feature type="binding site" evidence="9">
    <location>
        <position position="253"/>
    </location>
    <ligand>
        <name>Zn(2+)</name>
        <dbReference type="ChEBI" id="CHEBI:29105"/>
        <note>catalytic</note>
    </ligand>
</feature>
<feature type="binding site" evidence="9">
    <location>
        <position position="249"/>
    </location>
    <ligand>
        <name>Zn(2+)</name>
        <dbReference type="ChEBI" id="CHEBI:29105"/>
        <note>catalytic</note>
    </ligand>
</feature>
<dbReference type="Gene3D" id="2.30.34.10">
    <property type="entry name" value="Leishmanolysin domain 4"/>
    <property type="match status" value="1"/>
</dbReference>
<dbReference type="EC" id="3.4.24.-" evidence="10"/>
<dbReference type="GO" id="GO:0004222">
    <property type="term" value="F:metalloendopeptidase activity"/>
    <property type="evidence" value="ECO:0007669"/>
    <property type="project" value="UniProtKB-UniRule"/>
</dbReference>
<comment type="cofactor">
    <cofactor evidence="9 10">
        <name>Zn(2+)</name>
        <dbReference type="ChEBI" id="CHEBI:29105"/>
    </cofactor>
    <text evidence="9 10">Binds 1 zinc ion per subunit.</text>
</comment>
<dbReference type="SUPFAM" id="SSF55486">
    <property type="entry name" value="Metalloproteases ('zincins'), catalytic domain"/>
    <property type="match status" value="1"/>
</dbReference>
<dbReference type="GO" id="GO:0007155">
    <property type="term" value="P:cell adhesion"/>
    <property type="evidence" value="ECO:0007669"/>
    <property type="project" value="InterPro"/>
</dbReference>
<dbReference type="Gene3D" id="3.10.170.20">
    <property type="match status" value="1"/>
</dbReference>
<dbReference type="AlphaFoldDB" id="A0A210QQ52"/>
<accession>A0A210QQ52</accession>
<keyword evidence="6 9" id="KW-0482">Metalloprotease</keyword>
<comment type="caution">
    <text evidence="11">The sequence shown here is derived from an EMBL/GenBank/DDBJ whole genome shotgun (WGS) entry which is preliminary data.</text>
</comment>
<dbReference type="InterPro" id="IPR001577">
    <property type="entry name" value="Peptidase_M8"/>
</dbReference>
<dbReference type="GO" id="GO:0046872">
    <property type="term" value="F:metal ion binding"/>
    <property type="evidence" value="ECO:0007669"/>
    <property type="project" value="UniProtKB-KW"/>
</dbReference>
<evidence type="ECO:0000256" key="5">
    <source>
        <dbReference type="ARBA" id="ARBA00022833"/>
    </source>
</evidence>
<evidence type="ECO:0000256" key="9">
    <source>
        <dbReference type="PIRSR" id="PIRSR601577-2"/>
    </source>
</evidence>
<dbReference type="Pfam" id="PF01457">
    <property type="entry name" value="Peptidase_M8"/>
    <property type="match status" value="1"/>
</dbReference>
<dbReference type="PANTHER" id="PTHR10942:SF0">
    <property type="entry name" value="LEISHMANOLYSIN-LIKE PEPTIDASE"/>
    <property type="match status" value="1"/>
</dbReference>
<evidence type="ECO:0000256" key="2">
    <source>
        <dbReference type="ARBA" id="ARBA00022670"/>
    </source>
</evidence>